<sequence length="676" mass="75433">MTEKKNARTMLARSKTVAIRPNALARAPSRQPGPSRVPETAIKIFDLSRNYSFPPEDDANPREECPDKILEAIRRRLDAVRVDASAQGEAARDQFESREVDVDPNQPEISPDEGSTVSTLEETQLRVRILEGENRMLRDCLIECVSHNSRAYERDYGVAERDARPAHVEVLMDELTESRRQRSLLERRVEELETLVRQDRDIFQMMLGREPVADGQPDCKPIIRHIRTELEQHRVLDETIGPALTIRGVLTLKMLHHQRARAQTRPSGHGPVPNDLDTVLSMDEAVDLANQLDSNRSLLDHKSACIRDCSVCKKSRFLRMPPISSSSRQLQPLVLTSPLSSSAPLSEFNCSPTGQTACCKQRICDECYYPAIVANISTDWWRNLGANRWLTCPAPGCGAFLPVSHDTELRTILRACRDPEIFSHVRRFERASRLRAAVTAIKPSYEALLRAATFHAHLQQHGRLLDPVDYHGGDDDGTCEEDPLPKIELLPMSSPTNPSAPPLQVPIFTGLLRRPGGPPDSPGSPNSPSSASPSSPEEEDEGRECDTCHNRLRDLTTGTARSEAAWAAVIRDYPGDWAWMVRPFPAPAALRVCNKTHWLNTCRGCLGEYIVKEMKEMRESNAGEGGAEKRAIPCLECGHAYQWGEVRVIVGGEGVILREWELLCAGGWVSVEGAWT</sequence>
<gene>
    <name evidence="3" type="ORF">C8A01DRAFT_33575</name>
</gene>
<feature type="region of interest" description="Disordered" evidence="2">
    <location>
        <begin position="467"/>
        <end position="545"/>
    </location>
</feature>
<name>A0AAN6PJX4_9PEZI</name>
<comment type="caution">
    <text evidence="3">The sequence shown here is derived from an EMBL/GenBank/DDBJ whole genome shotgun (WGS) entry which is preliminary data.</text>
</comment>
<dbReference type="Proteomes" id="UP001303115">
    <property type="component" value="Unassembled WGS sequence"/>
</dbReference>
<evidence type="ECO:0000256" key="1">
    <source>
        <dbReference type="SAM" id="Coils"/>
    </source>
</evidence>
<keyword evidence="1" id="KW-0175">Coiled coil</keyword>
<evidence type="ECO:0000313" key="3">
    <source>
        <dbReference type="EMBL" id="KAK4042369.1"/>
    </source>
</evidence>
<dbReference type="EMBL" id="MU854342">
    <property type="protein sequence ID" value="KAK4042369.1"/>
    <property type="molecule type" value="Genomic_DNA"/>
</dbReference>
<protein>
    <submittedName>
        <fullName evidence="3">Uncharacterized protein</fullName>
    </submittedName>
</protein>
<accession>A0AAN6PJX4</accession>
<feature type="coiled-coil region" evidence="1">
    <location>
        <begin position="168"/>
        <end position="195"/>
    </location>
</feature>
<organism evidence="3 4">
    <name type="scientific">Parachaetomium inaequale</name>
    <dbReference type="NCBI Taxonomy" id="2588326"/>
    <lineage>
        <taxon>Eukaryota</taxon>
        <taxon>Fungi</taxon>
        <taxon>Dikarya</taxon>
        <taxon>Ascomycota</taxon>
        <taxon>Pezizomycotina</taxon>
        <taxon>Sordariomycetes</taxon>
        <taxon>Sordariomycetidae</taxon>
        <taxon>Sordariales</taxon>
        <taxon>Chaetomiaceae</taxon>
        <taxon>Parachaetomium</taxon>
    </lineage>
</organism>
<feature type="compositionally biased region" description="Low complexity" evidence="2">
    <location>
        <begin position="523"/>
        <end position="535"/>
    </location>
</feature>
<evidence type="ECO:0000313" key="4">
    <source>
        <dbReference type="Proteomes" id="UP001303115"/>
    </source>
</evidence>
<feature type="compositionally biased region" description="Basic and acidic residues" evidence="2">
    <location>
        <begin position="90"/>
        <end position="101"/>
    </location>
</feature>
<evidence type="ECO:0000256" key="2">
    <source>
        <dbReference type="SAM" id="MobiDB-lite"/>
    </source>
</evidence>
<feature type="region of interest" description="Disordered" evidence="2">
    <location>
        <begin position="85"/>
        <end position="116"/>
    </location>
</feature>
<reference evidence="4" key="1">
    <citation type="journal article" date="2023" name="Mol. Phylogenet. Evol.">
        <title>Genome-scale phylogeny and comparative genomics of the fungal order Sordariales.</title>
        <authorList>
            <person name="Hensen N."/>
            <person name="Bonometti L."/>
            <person name="Westerberg I."/>
            <person name="Brannstrom I.O."/>
            <person name="Guillou S."/>
            <person name="Cros-Aarteil S."/>
            <person name="Calhoun S."/>
            <person name="Haridas S."/>
            <person name="Kuo A."/>
            <person name="Mondo S."/>
            <person name="Pangilinan J."/>
            <person name="Riley R."/>
            <person name="LaButti K."/>
            <person name="Andreopoulos B."/>
            <person name="Lipzen A."/>
            <person name="Chen C."/>
            <person name="Yan M."/>
            <person name="Daum C."/>
            <person name="Ng V."/>
            <person name="Clum A."/>
            <person name="Steindorff A."/>
            <person name="Ohm R.A."/>
            <person name="Martin F."/>
            <person name="Silar P."/>
            <person name="Natvig D.O."/>
            <person name="Lalanne C."/>
            <person name="Gautier V."/>
            <person name="Ament-Velasquez S.L."/>
            <person name="Kruys A."/>
            <person name="Hutchinson M.I."/>
            <person name="Powell A.J."/>
            <person name="Barry K."/>
            <person name="Miller A.N."/>
            <person name="Grigoriev I.V."/>
            <person name="Debuchy R."/>
            <person name="Gladieux P."/>
            <person name="Hiltunen Thoren M."/>
            <person name="Johannesson H."/>
        </authorList>
    </citation>
    <scope>NUCLEOTIDE SEQUENCE [LARGE SCALE GENOMIC DNA]</scope>
    <source>
        <strain evidence="4">CBS 284.82</strain>
    </source>
</reference>
<dbReference type="AlphaFoldDB" id="A0AAN6PJX4"/>
<proteinExistence type="predicted"/>
<keyword evidence="4" id="KW-1185">Reference proteome</keyword>